<evidence type="ECO:0000313" key="1">
    <source>
        <dbReference type="EMBL" id="CAR98372.1"/>
    </source>
</evidence>
<dbReference type="RefSeq" id="XP_045097945.1">
    <property type="nucleotide sequence ID" value="XM_045241923.1"/>
</dbReference>
<dbReference type="HOGENOM" id="CLU_2943900_0_0_1"/>
<dbReference type="InParanoid" id="B6IEP2"/>
<proteinExistence type="predicted"/>
<reference evidence="1 2" key="1">
    <citation type="journal article" date="2003" name="PLoS Biol.">
        <title>The genome sequence of Caenorhabditis briggsae: a platform for comparative genomics.</title>
        <authorList>
            <person name="Stein L.D."/>
            <person name="Bao Z."/>
            <person name="Blasiar D."/>
            <person name="Blumenthal T."/>
            <person name="Brent M.R."/>
            <person name="Chen N."/>
            <person name="Chinwalla A."/>
            <person name="Clarke L."/>
            <person name="Clee C."/>
            <person name="Coghlan A."/>
            <person name="Coulson A."/>
            <person name="D'Eustachio P."/>
            <person name="Fitch D.H."/>
            <person name="Fulton L.A."/>
            <person name="Fulton R.E."/>
            <person name="Griffiths-Jones S."/>
            <person name="Harris T.W."/>
            <person name="Hillier L.W."/>
            <person name="Kamath R."/>
            <person name="Kuwabara P.E."/>
            <person name="Mardis E.R."/>
            <person name="Marra M.A."/>
            <person name="Miner T.L."/>
            <person name="Minx P."/>
            <person name="Mullikin J.C."/>
            <person name="Plumb R.W."/>
            <person name="Rogers J."/>
            <person name="Schein J.E."/>
            <person name="Sohrmann M."/>
            <person name="Spieth J."/>
            <person name="Stajich J.E."/>
            <person name="Wei C."/>
            <person name="Willey D."/>
            <person name="Wilson R.K."/>
            <person name="Durbin R."/>
            <person name="Waterston R.H."/>
        </authorList>
    </citation>
    <scope>NUCLEOTIDE SEQUENCE [LARGE SCALE GENOMIC DNA]</scope>
    <source>
        <strain evidence="1 2">AF16</strain>
    </source>
</reference>
<dbReference type="CTD" id="68916988"/>
<gene>
    <name evidence="1" type="ORF">CBG25502</name>
    <name evidence="1" type="ORF">CBG_25502</name>
</gene>
<protein>
    <submittedName>
        <fullName evidence="1">Protein CBG25502</fullName>
    </submittedName>
</protein>
<accession>B6IEP2</accession>
<dbReference type="AlphaFoldDB" id="B6IEP2"/>
<dbReference type="KEGG" id="cbr:CBG_25502"/>
<dbReference type="GeneID" id="68916988"/>
<keyword evidence="2" id="KW-1185">Reference proteome</keyword>
<dbReference type="EMBL" id="HE600999">
    <property type="protein sequence ID" value="CAR98372.1"/>
    <property type="molecule type" value="Genomic_DNA"/>
</dbReference>
<name>B6IEP2_CAEBR</name>
<dbReference type="Proteomes" id="UP000008549">
    <property type="component" value="Unassembled WGS sequence"/>
</dbReference>
<organism evidence="1 2">
    <name type="scientific">Caenorhabditis briggsae</name>
    <dbReference type="NCBI Taxonomy" id="6238"/>
    <lineage>
        <taxon>Eukaryota</taxon>
        <taxon>Metazoa</taxon>
        <taxon>Ecdysozoa</taxon>
        <taxon>Nematoda</taxon>
        <taxon>Chromadorea</taxon>
        <taxon>Rhabditida</taxon>
        <taxon>Rhabditina</taxon>
        <taxon>Rhabditomorpha</taxon>
        <taxon>Rhabditoidea</taxon>
        <taxon>Rhabditidae</taxon>
        <taxon>Peloderinae</taxon>
        <taxon>Caenorhabditis</taxon>
    </lineage>
</organism>
<reference evidence="1 2" key="2">
    <citation type="journal article" date="2011" name="PLoS Genet.">
        <title>Caenorhabditis briggsae recombinant inbred line genotypes reveal inter-strain incompatibility and the evolution of recombination.</title>
        <authorList>
            <person name="Ross J.A."/>
            <person name="Koboldt D.C."/>
            <person name="Staisch J.E."/>
            <person name="Chamberlin H.M."/>
            <person name="Gupta B.P."/>
            <person name="Miller R.D."/>
            <person name="Baird S.E."/>
            <person name="Haag E.S."/>
        </authorList>
    </citation>
    <scope>NUCLEOTIDE SEQUENCE [LARGE SCALE GENOMIC DNA]</scope>
    <source>
        <strain evidence="1 2">AF16</strain>
    </source>
</reference>
<evidence type="ECO:0000313" key="2">
    <source>
        <dbReference type="Proteomes" id="UP000008549"/>
    </source>
</evidence>
<sequence length="60" mass="6785">MKCTVDFQVMSENNTHSSRTQLRKNAHKNKVRCAGHIANPTPNYCTESAKLTILNFLSSF</sequence>